<dbReference type="InterPro" id="IPR036734">
    <property type="entry name" value="Neur_chan_lig-bd_sf"/>
</dbReference>
<feature type="transmembrane region" description="Helical" evidence="1">
    <location>
        <begin position="258"/>
        <end position="278"/>
    </location>
</feature>
<name>A0A5Q0BKE2_9GAMM</name>
<dbReference type="Gene3D" id="2.70.170.10">
    <property type="entry name" value="Neurotransmitter-gated ion-channel ligand-binding domain"/>
    <property type="match status" value="1"/>
</dbReference>
<dbReference type="InterPro" id="IPR038050">
    <property type="entry name" value="Neuro_actylchol_rec"/>
</dbReference>
<organism evidence="2 3">
    <name type="scientific">Candidatus Methylospira mobilis</name>
    <dbReference type="NCBI Taxonomy" id="1808979"/>
    <lineage>
        <taxon>Bacteria</taxon>
        <taxon>Pseudomonadati</taxon>
        <taxon>Pseudomonadota</taxon>
        <taxon>Gammaproteobacteria</taxon>
        <taxon>Methylococcales</taxon>
        <taxon>Methylococcaceae</taxon>
        <taxon>Candidatus Methylospira</taxon>
    </lineage>
</organism>
<dbReference type="PROSITE" id="PS51257">
    <property type="entry name" value="PROKAR_LIPOPROTEIN"/>
    <property type="match status" value="1"/>
</dbReference>
<reference evidence="2 3" key="1">
    <citation type="submission" date="2019-09" db="EMBL/GenBank/DDBJ databases">
        <title>Ecophysiology of the spiral-shaped methanotroph Methylospira mobilis as revealed by the complete genome sequence.</title>
        <authorList>
            <person name="Oshkin I.Y."/>
            <person name="Dedysh S.N."/>
            <person name="Miroshnikov K."/>
            <person name="Danilova O.V."/>
            <person name="Hakobyan A."/>
            <person name="Liesack W."/>
        </authorList>
    </citation>
    <scope>NUCLEOTIDE SEQUENCE [LARGE SCALE GENOMIC DNA]</scope>
    <source>
        <strain evidence="2 3">Shm1</strain>
    </source>
</reference>
<evidence type="ECO:0000313" key="3">
    <source>
        <dbReference type="Proteomes" id="UP000325755"/>
    </source>
</evidence>
<dbReference type="InParanoid" id="A0A5Q0BKE2"/>
<feature type="transmembrane region" description="Helical" evidence="1">
    <location>
        <begin position="21"/>
        <end position="43"/>
    </location>
</feature>
<evidence type="ECO:0008006" key="4">
    <source>
        <dbReference type="Google" id="ProtNLM"/>
    </source>
</evidence>
<proteinExistence type="predicted"/>
<evidence type="ECO:0000256" key="1">
    <source>
        <dbReference type="SAM" id="Phobius"/>
    </source>
</evidence>
<dbReference type="EMBL" id="CP044205">
    <property type="protein sequence ID" value="QFY42691.1"/>
    <property type="molecule type" value="Genomic_DNA"/>
</dbReference>
<dbReference type="AlphaFoldDB" id="A0A5Q0BKE2"/>
<accession>A0A5Q0BKE2</accession>
<feature type="transmembrane region" description="Helical" evidence="1">
    <location>
        <begin position="360"/>
        <end position="382"/>
    </location>
</feature>
<keyword evidence="1" id="KW-0472">Membrane</keyword>
<keyword evidence="1" id="KW-0812">Transmembrane</keyword>
<dbReference type="OrthoDB" id="5559128at2"/>
<feature type="transmembrane region" description="Helical" evidence="1">
    <location>
        <begin position="285"/>
        <end position="304"/>
    </location>
</feature>
<dbReference type="KEGG" id="mmob:F6R98_08680"/>
<feature type="transmembrane region" description="Helical" evidence="1">
    <location>
        <begin position="319"/>
        <end position="339"/>
    </location>
</feature>
<keyword evidence="1" id="KW-1133">Transmembrane helix</keyword>
<gene>
    <name evidence="2" type="ORF">F6R98_08680</name>
</gene>
<dbReference type="Gene3D" id="1.20.58.390">
    <property type="entry name" value="Neurotransmitter-gated ion-channel transmembrane domain"/>
    <property type="match status" value="1"/>
</dbReference>
<keyword evidence="3" id="KW-1185">Reference proteome</keyword>
<evidence type="ECO:0000313" key="2">
    <source>
        <dbReference type="EMBL" id="QFY42691.1"/>
    </source>
</evidence>
<sequence>MNLRNMRLEIKRNNSISSYTSMLFACFTGFLLLVGVLIHFNIFEPEPLKPRDRLMDVGIAQLSDASAIPVRIGFYIKNNYSVMPETKTFDSDGWIWLSWSQHAQDILTSRKITPEKWINFVNQVKDWDFKFNAVNPEPIRMKDGQYYQRFKYSGHFYINNLDFHKYPFHTLTLPIVLELVDFSSNTSDPVFSLIADEAKSGVGTYIDIMGYHTRNYRITTQTHEFGSNFGLNVLGDKPVQTRQIAMEVAYQQSANASILNYFLPLITVMALALFAPALSSSLLEVRLGIPPTALLTLIFLQQIYKDKLPNLPYLTFMDTVYNTCYLANVMLFALFLWGSNQLDHASEVERTRVIAKIDAINLRFQIGIVTIIFAIISVNWFLLCPSYI</sequence>
<dbReference type="GO" id="GO:0005230">
    <property type="term" value="F:extracellular ligand-gated monoatomic ion channel activity"/>
    <property type="evidence" value="ECO:0007669"/>
    <property type="project" value="InterPro"/>
</dbReference>
<dbReference type="Proteomes" id="UP000325755">
    <property type="component" value="Chromosome"/>
</dbReference>
<protein>
    <recommendedName>
        <fullName evidence="4">Neurotransmitter-gated ion-channel ligand-binding domain-containing protein</fullName>
    </recommendedName>
</protein>
<dbReference type="GO" id="GO:0016020">
    <property type="term" value="C:membrane"/>
    <property type="evidence" value="ECO:0007669"/>
    <property type="project" value="InterPro"/>
</dbReference>